<feature type="transmembrane region" description="Helical" evidence="1">
    <location>
        <begin position="32"/>
        <end position="53"/>
    </location>
</feature>
<comment type="caution">
    <text evidence="2">The sequence shown here is derived from an EMBL/GenBank/DDBJ whole genome shotgun (WGS) entry which is preliminary data.</text>
</comment>
<dbReference type="AlphaFoldDB" id="A0A5N6JTE1"/>
<organism evidence="2 3">
    <name type="scientific">Monilinia laxa</name>
    <name type="common">Brown rot fungus</name>
    <name type="synonym">Sclerotinia laxa</name>
    <dbReference type="NCBI Taxonomy" id="61186"/>
    <lineage>
        <taxon>Eukaryota</taxon>
        <taxon>Fungi</taxon>
        <taxon>Dikarya</taxon>
        <taxon>Ascomycota</taxon>
        <taxon>Pezizomycotina</taxon>
        <taxon>Leotiomycetes</taxon>
        <taxon>Helotiales</taxon>
        <taxon>Sclerotiniaceae</taxon>
        <taxon>Monilinia</taxon>
    </lineage>
</organism>
<keyword evidence="3" id="KW-1185">Reference proteome</keyword>
<sequence length="79" mass="9316">MSINVERRVHYTGEDKIICLSFFSSTLKESMINYHVLGKLIYIHFSNLSMYLLRRNHAFIRQIRVVLKYCGSNQSRATC</sequence>
<evidence type="ECO:0000256" key="1">
    <source>
        <dbReference type="SAM" id="Phobius"/>
    </source>
</evidence>
<keyword evidence="1" id="KW-1133">Transmembrane helix</keyword>
<dbReference type="EMBL" id="VIGI01000013">
    <property type="protein sequence ID" value="KAB8292343.1"/>
    <property type="molecule type" value="Genomic_DNA"/>
</dbReference>
<evidence type="ECO:0000313" key="3">
    <source>
        <dbReference type="Proteomes" id="UP000326757"/>
    </source>
</evidence>
<protein>
    <submittedName>
        <fullName evidence="2">Uncharacterized protein</fullName>
    </submittedName>
</protein>
<reference evidence="2 3" key="1">
    <citation type="submission" date="2019-06" db="EMBL/GenBank/DDBJ databases">
        <title>Genome Sequence of the Brown Rot Fungal Pathogen Monilinia laxa.</title>
        <authorList>
            <person name="De Miccolis Angelini R.M."/>
            <person name="Landi L."/>
            <person name="Abate D."/>
            <person name="Pollastro S."/>
            <person name="Romanazzi G."/>
            <person name="Faretra F."/>
        </authorList>
    </citation>
    <scope>NUCLEOTIDE SEQUENCE [LARGE SCALE GENOMIC DNA]</scope>
    <source>
        <strain evidence="2 3">Mlax316</strain>
    </source>
</reference>
<keyword evidence="1" id="KW-0472">Membrane</keyword>
<dbReference type="Proteomes" id="UP000326757">
    <property type="component" value="Unassembled WGS sequence"/>
</dbReference>
<keyword evidence="1" id="KW-0812">Transmembrane</keyword>
<proteinExistence type="predicted"/>
<gene>
    <name evidence="2" type="ORF">EYC80_008083</name>
</gene>
<name>A0A5N6JTE1_MONLA</name>
<evidence type="ECO:0000313" key="2">
    <source>
        <dbReference type="EMBL" id="KAB8292343.1"/>
    </source>
</evidence>
<accession>A0A5N6JTE1</accession>